<dbReference type="SUPFAM" id="SSF51182">
    <property type="entry name" value="RmlC-like cupins"/>
    <property type="match status" value="1"/>
</dbReference>
<proteinExistence type="predicted"/>
<dbReference type="EMBL" id="JAUSUE010000001">
    <property type="protein sequence ID" value="MDQ0202391.1"/>
    <property type="molecule type" value="Genomic_DNA"/>
</dbReference>
<feature type="domain" description="Cupin type-2" evidence="1">
    <location>
        <begin position="43"/>
        <end position="100"/>
    </location>
</feature>
<dbReference type="PANTHER" id="PTHR37694:SF1">
    <property type="entry name" value="SLR8022 PROTEIN"/>
    <property type="match status" value="1"/>
</dbReference>
<comment type="caution">
    <text evidence="2">The sequence shown here is derived from an EMBL/GenBank/DDBJ whole genome shotgun (WGS) entry which is preliminary data.</text>
</comment>
<keyword evidence="3" id="KW-1185">Reference proteome</keyword>
<dbReference type="CDD" id="cd02230">
    <property type="entry name" value="cupin_HP0902-like"/>
    <property type="match status" value="1"/>
</dbReference>
<evidence type="ECO:0000313" key="2">
    <source>
        <dbReference type="EMBL" id="MDQ0202391.1"/>
    </source>
</evidence>
<protein>
    <submittedName>
        <fullName evidence="2">Quercetin dioxygenase-like cupin family protein</fullName>
    </submittedName>
</protein>
<gene>
    <name evidence="2" type="ORF">J2S01_000076</name>
</gene>
<dbReference type="Gene3D" id="2.60.120.10">
    <property type="entry name" value="Jelly Rolls"/>
    <property type="match status" value="1"/>
</dbReference>
<organism evidence="2 3">
    <name type="scientific">Pectinatus haikarae</name>
    <dbReference type="NCBI Taxonomy" id="349096"/>
    <lineage>
        <taxon>Bacteria</taxon>
        <taxon>Bacillati</taxon>
        <taxon>Bacillota</taxon>
        <taxon>Negativicutes</taxon>
        <taxon>Selenomonadales</taxon>
        <taxon>Selenomonadaceae</taxon>
        <taxon>Pectinatus</taxon>
    </lineage>
</organism>
<dbReference type="InterPro" id="IPR011051">
    <property type="entry name" value="RmlC_Cupin_sf"/>
</dbReference>
<name>A0ABT9Y3T8_9FIRM</name>
<dbReference type="InterPro" id="IPR013096">
    <property type="entry name" value="Cupin_2"/>
</dbReference>
<accession>A0ABT9Y3T8</accession>
<sequence length="115" mass="12589">METILKNIRKSEVLVLKDLVKYQDEQVVSKTLIQNDAVGMTLFAFAAGEGLSTHESNGDAFAICLDGSGEITVDGISHKLEIGESIIMPAQHPHAVYAENCFKMLLVVIFPNKIK</sequence>
<dbReference type="Pfam" id="PF07883">
    <property type="entry name" value="Cupin_2"/>
    <property type="match status" value="1"/>
</dbReference>
<reference evidence="2 3" key="1">
    <citation type="submission" date="2023-07" db="EMBL/GenBank/DDBJ databases">
        <title>Genomic Encyclopedia of Type Strains, Phase IV (KMG-IV): sequencing the most valuable type-strain genomes for metagenomic binning, comparative biology and taxonomic classification.</title>
        <authorList>
            <person name="Goeker M."/>
        </authorList>
    </citation>
    <scope>NUCLEOTIDE SEQUENCE [LARGE SCALE GENOMIC DNA]</scope>
    <source>
        <strain evidence="2 3">DSM 16980</strain>
    </source>
</reference>
<dbReference type="PANTHER" id="PTHR37694">
    <property type="entry name" value="SLR8022 PROTEIN"/>
    <property type="match status" value="1"/>
</dbReference>
<evidence type="ECO:0000259" key="1">
    <source>
        <dbReference type="Pfam" id="PF07883"/>
    </source>
</evidence>
<dbReference type="RefSeq" id="WP_196605869.1">
    <property type="nucleotide sequence ID" value="NZ_CP116940.1"/>
</dbReference>
<dbReference type="InterPro" id="IPR014710">
    <property type="entry name" value="RmlC-like_jellyroll"/>
</dbReference>
<dbReference type="Proteomes" id="UP001239167">
    <property type="component" value="Unassembled WGS sequence"/>
</dbReference>
<evidence type="ECO:0000313" key="3">
    <source>
        <dbReference type="Proteomes" id="UP001239167"/>
    </source>
</evidence>